<keyword evidence="6" id="KW-0240">DNA-directed RNA polymerase</keyword>
<dbReference type="SUPFAM" id="SSF50249">
    <property type="entry name" value="Nucleic acid-binding proteins"/>
    <property type="match status" value="1"/>
</dbReference>
<accession>A0AAD5SZE7</accession>
<dbReference type="GO" id="GO:0000428">
    <property type="term" value="C:DNA-directed RNA polymerase complex"/>
    <property type="evidence" value="ECO:0007669"/>
    <property type="project" value="UniProtKB-KW"/>
</dbReference>
<comment type="subcellular location">
    <subcellularLocation>
        <location evidence="1">Nucleus</location>
    </subcellularLocation>
</comment>
<dbReference type="GO" id="GO:0000724">
    <property type="term" value="P:double-strand break repair via homologous recombination"/>
    <property type="evidence" value="ECO:0007669"/>
    <property type="project" value="TreeGrafter"/>
</dbReference>
<sequence>MMSGGNSNWNSGYGGAGNTTKYNSYGNNNNSNSNNGNNYRSNTNSYSPQPQQQGGFSNSQHVAGFADSPSTQKKFTNQSLRPVSIKHLLRAKVETEGNPPSLDGEELGLVKIIGRVSKASVNSTSLKYVVSDGPYNIECSKFVGADNVDGNDYNTFSEGTYVKIIGTAKMYKNAVTLSNIFVFPVPEFDEITYHNLECVYIHLLLTRGDPMTVSNMTADQSNAYNSTAYAAGGSTPGGGAINSKNHPYSHLPRVQGQIMLTLSKSADPVPRDTIFAALRGVANDADIGEALQSLENEGHLYDNGDSTYQITA</sequence>
<evidence type="ECO:0000256" key="1">
    <source>
        <dbReference type="ARBA" id="ARBA00004123"/>
    </source>
</evidence>
<dbReference type="GO" id="GO:0005662">
    <property type="term" value="C:DNA replication factor A complex"/>
    <property type="evidence" value="ECO:0007669"/>
    <property type="project" value="TreeGrafter"/>
</dbReference>
<evidence type="ECO:0000259" key="5">
    <source>
        <dbReference type="Pfam" id="PF08784"/>
    </source>
</evidence>
<dbReference type="EMBL" id="JADGJH010001161">
    <property type="protein sequence ID" value="KAJ3117545.1"/>
    <property type="molecule type" value="Genomic_DNA"/>
</dbReference>
<evidence type="ECO:0000256" key="2">
    <source>
        <dbReference type="ARBA" id="ARBA00023125"/>
    </source>
</evidence>
<keyword evidence="6" id="KW-0804">Transcription</keyword>
<dbReference type="AlphaFoldDB" id="A0AAD5SZE7"/>
<feature type="compositionally biased region" description="Polar residues" evidence="4">
    <location>
        <begin position="48"/>
        <end position="61"/>
    </location>
</feature>
<dbReference type="Pfam" id="PF08784">
    <property type="entry name" value="RPA_C"/>
    <property type="match status" value="1"/>
</dbReference>
<dbReference type="InterPro" id="IPR040260">
    <property type="entry name" value="RFA2-like"/>
</dbReference>
<dbReference type="InterPro" id="IPR014892">
    <property type="entry name" value="RPA_C"/>
</dbReference>
<dbReference type="GO" id="GO:0000781">
    <property type="term" value="C:chromosome, telomeric region"/>
    <property type="evidence" value="ECO:0007669"/>
    <property type="project" value="TreeGrafter"/>
</dbReference>
<evidence type="ECO:0000256" key="3">
    <source>
        <dbReference type="ARBA" id="ARBA00023242"/>
    </source>
</evidence>
<feature type="compositionally biased region" description="Low complexity" evidence="4">
    <location>
        <begin position="24"/>
        <end position="47"/>
    </location>
</feature>
<feature type="domain" description="Replication protein A C-terminal" evidence="5">
    <location>
        <begin position="202"/>
        <end position="305"/>
    </location>
</feature>
<comment type="caution">
    <text evidence="6">The sequence shown here is derived from an EMBL/GenBank/DDBJ whole genome shotgun (WGS) entry which is preliminary data.</text>
</comment>
<dbReference type="GO" id="GO:0006289">
    <property type="term" value="P:nucleotide-excision repair"/>
    <property type="evidence" value="ECO:0007669"/>
    <property type="project" value="TreeGrafter"/>
</dbReference>
<reference evidence="6" key="1">
    <citation type="submission" date="2020-05" db="EMBL/GenBank/DDBJ databases">
        <title>Phylogenomic resolution of chytrid fungi.</title>
        <authorList>
            <person name="Stajich J.E."/>
            <person name="Amses K."/>
            <person name="Simmons R."/>
            <person name="Seto K."/>
            <person name="Myers J."/>
            <person name="Bonds A."/>
            <person name="Quandt C.A."/>
            <person name="Barry K."/>
            <person name="Liu P."/>
            <person name="Grigoriev I."/>
            <person name="Longcore J.E."/>
            <person name="James T.Y."/>
        </authorList>
    </citation>
    <scope>NUCLEOTIDE SEQUENCE</scope>
    <source>
        <strain evidence="6">JEL0513</strain>
    </source>
</reference>
<dbReference type="Gene3D" id="2.40.50.140">
    <property type="entry name" value="Nucleic acid-binding proteins"/>
    <property type="match status" value="1"/>
</dbReference>
<organism evidence="6 7">
    <name type="scientific">Physocladia obscura</name>
    <dbReference type="NCBI Taxonomy" id="109957"/>
    <lineage>
        <taxon>Eukaryota</taxon>
        <taxon>Fungi</taxon>
        <taxon>Fungi incertae sedis</taxon>
        <taxon>Chytridiomycota</taxon>
        <taxon>Chytridiomycota incertae sedis</taxon>
        <taxon>Chytridiomycetes</taxon>
        <taxon>Chytridiales</taxon>
        <taxon>Chytriomycetaceae</taxon>
        <taxon>Physocladia</taxon>
    </lineage>
</organism>
<dbReference type="GO" id="GO:0006260">
    <property type="term" value="P:DNA replication"/>
    <property type="evidence" value="ECO:0007669"/>
    <property type="project" value="TreeGrafter"/>
</dbReference>
<keyword evidence="3" id="KW-0539">Nucleus</keyword>
<protein>
    <submittedName>
        <fullName evidence="6">DNA-directed RNA polymerase I subunit rpa2</fullName>
    </submittedName>
</protein>
<dbReference type="PANTHER" id="PTHR13989:SF16">
    <property type="entry name" value="REPLICATION PROTEIN A2"/>
    <property type="match status" value="1"/>
</dbReference>
<dbReference type="InterPro" id="IPR012340">
    <property type="entry name" value="NA-bd_OB-fold"/>
</dbReference>
<dbReference type="Proteomes" id="UP001211907">
    <property type="component" value="Unassembled WGS sequence"/>
</dbReference>
<proteinExistence type="predicted"/>
<keyword evidence="2" id="KW-0238">DNA-binding</keyword>
<dbReference type="GO" id="GO:0003697">
    <property type="term" value="F:single-stranded DNA binding"/>
    <property type="evidence" value="ECO:0007669"/>
    <property type="project" value="TreeGrafter"/>
</dbReference>
<dbReference type="GO" id="GO:0035861">
    <property type="term" value="C:site of double-strand break"/>
    <property type="evidence" value="ECO:0007669"/>
    <property type="project" value="TreeGrafter"/>
</dbReference>
<evidence type="ECO:0000313" key="7">
    <source>
        <dbReference type="Proteomes" id="UP001211907"/>
    </source>
</evidence>
<evidence type="ECO:0000256" key="4">
    <source>
        <dbReference type="SAM" id="MobiDB-lite"/>
    </source>
</evidence>
<feature type="region of interest" description="Disordered" evidence="4">
    <location>
        <begin position="24"/>
        <end position="76"/>
    </location>
</feature>
<evidence type="ECO:0000313" key="6">
    <source>
        <dbReference type="EMBL" id="KAJ3117545.1"/>
    </source>
</evidence>
<name>A0AAD5SZE7_9FUNG</name>
<gene>
    <name evidence="6" type="primary">RPA2</name>
    <name evidence="6" type="ORF">HK100_000802</name>
</gene>
<dbReference type="PANTHER" id="PTHR13989">
    <property type="entry name" value="REPLICATION PROTEIN A-RELATED"/>
    <property type="match status" value="1"/>
</dbReference>
<keyword evidence="7" id="KW-1185">Reference proteome</keyword>